<comment type="similarity">
    <text evidence="2">Belongs to the TAF12 family.</text>
</comment>
<feature type="region of interest" description="Disordered" evidence="7">
    <location>
        <begin position="625"/>
        <end position="724"/>
    </location>
</feature>
<dbReference type="AlphaFoldDB" id="A0AAW0Z058"/>
<dbReference type="CDD" id="cd07981">
    <property type="entry name" value="HFD_TAF12"/>
    <property type="match status" value="1"/>
</dbReference>
<dbReference type="SUPFAM" id="SSF47113">
    <property type="entry name" value="Histone-fold"/>
    <property type="match status" value="1"/>
</dbReference>
<keyword evidence="4" id="KW-0804">Transcription</keyword>
<feature type="compositionally biased region" description="Low complexity" evidence="7">
    <location>
        <begin position="128"/>
        <end position="145"/>
    </location>
</feature>
<dbReference type="InterPro" id="IPR037794">
    <property type="entry name" value="TAF12"/>
</dbReference>
<feature type="compositionally biased region" description="Polar residues" evidence="7">
    <location>
        <begin position="690"/>
        <end position="701"/>
    </location>
</feature>
<gene>
    <name evidence="9" type="ORF">IAR55_002968</name>
</gene>
<dbReference type="GO" id="GO:0017025">
    <property type="term" value="F:TBP-class protein binding"/>
    <property type="evidence" value="ECO:0007669"/>
    <property type="project" value="TreeGrafter"/>
</dbReference>
<evidence type="ECO:0000256" key="6">
    <source>
        <dbReference type="SAM" id="Coils"/>
    </source>
</evidence>
<reference evidence="9 10" key="1">
    <citation type="journal article" date="2024" name="bioRxiv">
        <title>Comparative genomics of Cryptococcus and Kwoniella reveals pathogenesis evolution and contrasting karyotype dynamics via intercentromeric recombination or chromosome fusion.</title>
        <authorList>
            <person name="Coelho M.A."/>
            <person name="David-Palma M."/>
            <person name="Shea T."/>
            <person name="Bowers K."/>
            <person name="McGinley-Smith S."/>
            <person name="Mohammad A.W."/>
            <person name="Gnirke A."/>
            <person name="Yurkov A.M."/>
            <person name="Nowrousian M."/>
            <person name="Sun S."/>
            <person name="Cuomo C.A."/>
            <person name="Heitman J."/>
        </authorList>
    </citation>
    <scope>NUCLEOTIDE SEQUENCE [LARGE SCALE GENOMIC DNA]</scope>
    <source>
        <strain evidence="9 10">CBS 13917</strain>
    </source>
</reference>
<comment type="caution">
    <text evidence="9">The sequence shown here is derived from an EMBL/GenBank/DDBJ whole genome shotgun (WGS) entry which is preliminary data.</text>
</comment>
<evidence type="ECO:0000256" key="2">
    <source>
        <dbReference type="ARBA" id="ARBA00007530"/>
    </source>
</evidence>
<keyword evidence="6" id="KW-0175">Coiled coil</keyword>
<keyword evidence="3" id="KW-0805">Transcription regulation</keyword>
<feature type="region of interest" description="Disordered" evidence="7">
    <location>
        <begin position="227"/>
        <end position="280"/>
    </location>
</feature>
<dbReference type="GO" id="GO:0005669">
    <property type="term" value="C:transcription factor TFIID complex"/>
    <property type="evidence" value="ECO:0007669"/>
    <property type="project" value="InterPro"/>
</dbReference>
<feature type="compositionally biased region" description="Low complexity" evidence="7">
    <location>
        <begin position="713"/>
        <end position="724"/>
    </location>
</feature>
<feature type="compositionally biased region" description="Polar residues" evidence="7">
    <location>
        <begin position="652"/>
        <end position="682"/>
    </location>
</feature>
<protein>
    <recommendedName>
        <fullName evidence="8">Transcription initiation factor TFIID subunit 12 domain-containing protein</fullName>
    </recommendedName>
</protein>
<evidence type="ECO:0000256" key="3">
    <source>
        <dbReference type="ARBA" id="ARBA00023015"/>
    </source>
</evidence>
<dbReference type="InterPro" id="IPR003228">
    <property type="entry name" value="TFIID_TAF12_dom"/>
</dbReference>
<name>A0AAW0Z058_9TREE</name>
<keyword evidence="5" id="KW-0539">Nucleus</keyword>
<feature type="region of interest" description="Disordered" evidence="7">
    <location>
        <begin position="70"/>
        <end position="190"/>
    </location>
</feature>
<dbReference type="GO" id="GO:0000124">
    <property type="term" value="C:SAGA complex"/>
    <property type="evidence" value="ECO:0007669"/>
    <property type="project" value="InterPro"/>
</dbReference>
<evidence type="ECO:0000259" key="8">
    <source>
        <dbReference type="Pfam" id="PF03847"/>
    </source>
</evidence>
<organism evidence="9 10">
    <name type="scientific">Kwoniella newhampshirensis</name>
    <dbReference type="NCBI Taxonomy" id="1651941"/>
    <lineage>
        <taxon>Eukaryota</taxon>
        <taxon>Fungi</taxon>
        <taxon>Dikarya</taxon>
        <taxon>Basidiomycota</taxon>
        <taxon>Agaricomycotina</taxon>
        <taxon>Tremellomycetes</taxon>
        <taxon>Tremellales</taxon>
        <taxon>Cryptococcaceae</taxon>
        <taxon>Kwoniella</taxon>
    </lineage>
</organism>
<dbReference type="PANTHER" id="PTHR12264">
    <property type="entry name" value="TRANSCRIPTION INITIATION FACTOR TFIID SUBUNIT 12"/>
    <property type="match status" value="1"/>
</dbReference>
<keyword evidence="10" id="KW-1185">Reference proteome</keyword>
<evidence type="ECO:0000313" key="9">
    <source>
        <dbReference type="EMBL" id="KAK8858739.1"/>
    </source>
</evidence>
<evidence type="ECO:0000256" key="7">
    <source>
        <dbReference type="SAM" id="MobiDB-lite"/>
    </source>
</evidence>
<feature type="compositionally biased region" description="Polar residues" evidence="7">
    <location>
        <begin position="1"/>
        <end position="15"/>
    </location>
</feature>
<feature type="domain" description="Transcription initiation factor TFIID subunit 12" evidence="8">
    <location>
        <begin position="925"/>
        <end position="986"/>
    </location>
</feature>
<dbReference type="PANTHER" id="PTHR12264:SF21">
    <property type="entry name" value="TRANSCRIPTION INITIATION FACTOR TFIID SUBUNIT 12"/>
    <property type="match status" value="1"/>
</dbReference>
<feature type="coiled-coil region" evidence="6">
    <location>
        <begin position="429"/>
        <end position="456"/>
    </location>
</feature>
<feature type="compositionally biased region" description="Gly residues" evidence="7">
    <location>
        <begin position="89"/>
        <end position="100"/>
    </location>
</feature>
<dbReference type="RefSeq" id="XP_066803580.1">
    <property type="nucleotide sequence ID" value="XM_066946079.1"/>
</dbReference>
<feature type="compositionally biased region" description="Low complexity" evidence="7">
    <location>
        <begin position="153"/>
        <end position="179"/>
    </location>
</feature>
<dbReference type="GO" id="GO:0046982">
    <property type="term" value="F:protein heterodimerization activity"/>
    <property type="evidence" value="ECO:0007669"/>
    <property type="project" value="InterPro"/>
</dbReference>
<comment type="subcellular location">
    <subcellularLocation>
        <location evidence="1">Nucleus</location>
    </subcellularLocation>
</comment>
<feature type="region of interest" description="Disordered" evidence="7">
    <location>
        <begin position="1"/>
        <end position="23"/>
    </location>
</feature>
<dbReference type="Pfam" id="PF03847">
    <property type="entry name" value="TFIID_20kDa"/>
    <property type="match status" value="1"/>
</dbReference>
<evidence type="ECO:0000313" key="10">
    <source>
        <dbReference type="Proteomes" id="UP001388673"/>
    </source>
</evidence>
<sequence>MSTPSSSTGAAQANNAPATSVSVSLASLSPANLSQLQLKFPQLLTEAERQLPEDRRSELFRLKMMSFMRNSQKAQQQRNQQQQQQPQQGGQGQQMQGGPGPQAHNGGSALNGIQGGQGQVRQATASPMMGMPPQQQQQQQQQQGQVGMGQNGQQGQQQQQMNPQNQDQMRLQQQQQQQQHLASMLEKTQRLQQQAVQHQQQQQQQQGQTPLQQQQQQIQLQLQQQQQQQQPQSMIPPLQHPTPGSIAAASPQTHVLSSPQTVRQSPSNSNHRAPTMSTNGIKTLVDNFPKLWELKRLGKLGPDQEKLFDQFINSPEGRNQLQAFQAHQARTLVENGLSNPVALPHGAQQQQQAPNMNGMQLPLAAQQQLNALQQQQQQGFLQGQHSALQQQLQQQFPQVPIVANSPHLGIPQAQQMQNPQLNQQQLHQLQLQRLAAAQAQAQAQALQAAQAQAQAQGRLPQHAQVSNVPNVNLTQAQLLARAQSQSQMLQQAGSPMAGQHLQDLQQQVQVQAQAQAQQAQQQQQQQQQNFGSPRAPQAPQVTLQQMQMNLQNATSRMGPEKAANLRNVLLRLANMSEEQRETAFRSTPQYRPLWNQANGITHVAAQQMAAQAQAQAQAAQAQLQSQVQAQGRTNIGPGAPPGVSSPHLGMQQPGTPNMQQQGRAGSSTGVGTSSFPATNNVPNLHIPPNKQRNLSQSSQGAEASPQMRPPMPQQLQAQSQVPQLQGQNLQQAQAIQRMINSGIPVNQAVQNVAAARQQQLAAAAGAAVANAAGINGVPFPPQGGQPPPGQHPVVPNQIHAANITPSMLIAQFSQHDMARPPVRMDQVRQPSDVVVPQLDKSASLLARARWDPTPESDAALREKLNSFQPPSKHAGRGTMGIMNRVMGEVVLERMPEGLRVIMDEAEGDLLGDDKEEGSGMPGQKKRKVQELAEGIDKALVVDRDVETLMLQLADEHCDLVSQISCSLAAHRKSNTIDRKDVQLAYETIFGRTIPGFSSDLIRLDQARSSRVKPMNSQRAAKLRLVSEAKIAWRKEKEMKRKREEEGPEEVDVGVSGEGQVDGVVVVNGDIEEKNGANGEIMKTSPSATTTATLPLADGALSRMATNGLTPASSTAVLA</sequence>
<dbReference type="Proteomes" id="UP001388673">
    <property type="component" value="Unassembled WGS sequence"/>
</dbReference>
<evidence type="ECO:0000256" key="4">
    <source>
        <dbReference type="ARBA" id="ARBA00023163"/>
    </source>
</evidence>
<evidence type="ECO:0000256" key="1">
    <source>
        <dbReference type="ARBA" id="ARBA00004123"/>
    </source>
</evidence>
<dbReference type="GeneID" id="92180226"/>
<dbReference type="InterPro" id="IPR009072">
    <property type="entry name" value="Histone-fold"/>
</dbReference>
<evidence type="ECO:0000256" key="5">
    <source>
        <dbReference type="ARBA" id="ARBA00023242"/>
    </source>
</evidence>
<feature type="compositionally biased region" description="Polar residues" evidence="7">
    <location>
        <begin position="250"/>
        <end position="280"/>
    </location>
</feature>
<feature type="compositionally biased region" description="Low complexity" evidence="7">
    <location>
        <begin position="75"/>
        <end position="88"/>
    </location>
</feature>
<proteinExistence type="inferred from homology"/>
<dbReference type="GO" id="GO:0003677">
    <property type="term" value="F:DNA binding"/>
    <property type="evidence" value="ECO:0007669"/>
    <property type="project" value="TreeGrafter"/>
</dbReference>
<dbReference type="KEGG" id="kne:92180226"/>
<accession>A0AAW0Z058</accession>
<dbReference type="Gene3D" id="1.10.20.10">
    <property type="entry name" value="Histone, subunit A"/>
    <property type="match status" value="1"/>
</dbReference>
<dbReference type="GO" id="GO:0051123">
    <property type="term" value="P:RNA polymerase II preinitiation complex assembly"/>
    <property type="evidence" value="ECO:0007669"/>
    <property type="project" value="TreeGrafter"/>
</dbReference>
<dbReference type="EMBL" id="JBCAWK010000005">
    <property type="protein sequence ID" value="KAK8858739.1"/>
    <property type="molecule type" value="Genomic_DNA"/>
</dbReference>